<organism evidence="2 3">
    <name type="scientific">Prosthecobacter fusiformis</name>
    <dbReference type="NCBI Taxonomy" id="48464"/>
    <lineage>
        <taxon>Bacteria</taxon>
        <taxon>Pseudomonadati</taxon>
        <taxon>Verrucomicrobiota</taxon>
        <taxon>Verrucomicrobiia</taxon>
        <taxon>Verrucomicrobiales</taxon>
        <taxon>Verrucomicrobiaceae</taxon>
        <taxon>Prosthecobacter</taxon>
    </lineage>
</organism>
<dbReference type="EMBL" id="SOCA01000003">
    <property type="protein sequence ID" value="TDU71079.1"/>
    <property type="molecule type" value="Genomic_DNA"/>
</dbReference>
<sequence>MQLPPSPLNFLLLLITLSLPLAPHAAAQSGASPSQNAAFIRELRARVPALSPTPDPLGTDREKLEAGREYAYPEYFSESIAAARRSENDYSDYVGQYQTGRSYFSPWVRGYEAPAKQENGASKWSLGTAMQWEAEYNSQTLGGGDLWILSSYLLLDGTYQIDASQKLTLAGGIGVNLLTEEREYISDSLATELGLTVLPGTSLTYDLDLGDVHVTLYDRPSLRTNLSTPIFQNDLGIAINWAFRPQWDWTLNYTLTTVRRLSTQRGNDFLGVDFGANTDATRHTINSTVIHQISQSWSAGFEVSYINDDTSDDFWPLRSLMQGWNAGFLTVWEINTRSSLNLAAGYQKLDFDRPDYINGWLPSLGAILSLAPPIYLSAQDVSKPYYSLTYTAKINDRIGHEFAMGFESNLDPYANANSSHYVNYGVTAQVWRGGQLTVSSYAENSHADDEGNGGGLNYESEMSRYGIDLHLSQQITPAVTVGAGYSYRQQTVDNHGDFAEEIQPAVNNPRLHQQGLGANVSYAISSNMQVRLDYQMLATDGSDFNGISPGQTSTQHRVAVSLRLQF</sequence>
<name>A0A4R7S091_9BACT</name>
<comment type="caution">
    <text evidence="2">The sequence shown here is derived from an EMBL/GenBank/DDBJ whole genome shotgun (WGS) entry which is preliminary data.</text>
</comment>
<dbReference type="OrthoDB" id="175275at2"/>
<gene>
    <name evidence="2" type="ORF">EI77_02197</name>
</gene>
<reference evidence="2 3" key="1">
    <citation type="submission" date="2019-03" db="EMBL/GenBank/DDBJ databases">
        <title>Genomic Encyclopedia of Archaeal and Bacterial Type Strains, Phase II (KMG-II): from individual species to whole genera.</title>
        <authorList>
            <person name="Goeker M."/>
        </authorList>
    </citation>
    <scope>NUCLEOTIDE SEQUENCE [LARGE SCALE GENOMIC DNA]</scope>
    <source>
        <strain evidence="2 3">ATCC 25309</strain>
    </source>
</reference>
<protein>
    <submittedName>
        <fullName evidence="2">Uncharacterized protein</fullName>
    </submittedName>
</protein>
<evidence type="ECO:0000313" key="2">
    <source>
        <dbReference type="EMBL" id="TDU71079.1"/>
    </source>
</evidence>
<dbReference type="AlphaFoldDB" id="A0A4R7S091"/>
<keyword evidence="1" id="KW-0732">Signal</keyword>
<dbReference type="SUPFAM" id="SSF56935">
    <property type="entry name" value="Porins"/>
    <property type="match status" value="1"/>
</dbReference>
<proteinExistence type="predicted"/>
<dbReference type="Gene3D" id="2.40.160.60">
    <property type="entry name" value="Outer membrane protein transport protein (OMPP1/FadL/TodX)"/>
    <property type="match status" value="1"/>
</dbReference>
<keyword evidence="3" id="KW-1185">Reference proteome</keyword>
<dbReference type="RefSeq" id="WP_133795269.1">
    <property type="nucleotide sequence ID" value="NZ_SOCA01000003.1"/>
</dbReference>
<evidence type="ECO:0000256" key="1">
    <source>
        <dbReference type="SAM" id="SignalP"/>
    </source>
</evidence>
<accession>A0A4R7S091</accession>
<evidence type="ECO:0000313" key="3">
    <source>
        <dbReference type="Proteomes" id="UP000295662"/>
    </source>
</evidence>
<feature type="chain" id="PRO_5020901730" evidence="1">
    <location>
        <begin position="28"/>
        <end position="566"/>
    </location>
</feature>
<feature type="signal peptide" evidence="1">
    <location>
        <begin position="1"/>
        <end position="27"/>
    </location>
</feature>
<dbReference type="Proteomes" id="UP000295662">
    <property type="component" value="Unassembled WGS sequence"/>
</dbReference>